<gene>
    <name evidence="2" type="ORF">HanXRQr2_Chr01g0029211</name>
</gene>
<dbReference type="Gramene" id="mRNA:HanXRQr2_Chr01g0029211">
    <property type="protein sequence ID" value="mRNA:HanXRQr2_Chr01g0029211"/>
    <property type="gene ID" value="HanXRQr2_Chr01g0029211"/>
</dbReference>
<evidence type="ECO:0000256" key="1">
    <source>
        <dbReference type="SAM" id="MobiDB-lite"/>
    </source>
</evidence>
<name>A0A9K3P2U6_HELAN</name>
<accession>A0A9K3P2U6</accession>
<keyword evidence="3" id="KW-1185">Reference proteome</keyword>
<reference evidence="2" key="2">
    <citation type="submission" date="2020-06" db="EMBL/GenBank/DDBJ databases">
        <title>Helianthus annuus Genome sequencing and assembly Release 2.</title>
        <authorList>
            <person name="Gouzy J."/>
            <person name="Langlade N."/>
            <person name="Munos S."/>
        </authorList>
    </citation>
    <scope>NUCLEOTIDE SEQUENCE</scope>
    <source>
        <tissue evidence="2">Leaves</tissue>
    </source>
</reference>
<organism evidence="2 3">
    <name type="scientific">Helianthus annuus</name>
    <name type="common">Common sunflower</name>
    <dbReference type="NCBI Taxonomy" id="4232"/>
    <lineage>
        <taxon>Eukaryota</taxon>
        <taxon>Viridiplantae</taxon>
        <taxon>Streptophyta</taxon>
        <taxon>Embryophyta</taxon>
        <taxon>Tracheophyta</taxon>
        <taxon>Spermatophyta</taxon>
        <taxon>Magnoliopsida</taxon>
        <taxon>eudicotyledons</taxon>
        <taxon>Gunneridae</taxon>
        <taxon>Pentapetalae</taxon>
        <taxon>asterids</taxon>
        <taxon>campanulids</taxon>
        <taxon>Asterales</taxon>
        <taxon>Asteraceae</taxon>
        <taxon>Asteroideae</taxon>
        <taxon>Heliantheae alliance</taxon>
        <taxon>Heliantheae</taxon>
        <taxon>Helianthus</taxon>
    </lineage>
</organism>
<comment type="caution">
    <text evidence="2">The sequence shown here is derived from an EMBL/GenBank/DDBJ whole genome shotgun (WGS) entry which is preliminary data.</text>
</comment>
<dbReference type="EMBL" id="MNCJ02000316">
    <property type="protein sequence ID" value="KAF5822667.1"/>
    <property type="molecule type" value="Genomic_DNA"/>
</dbReference>
<dbReference type="Proteomes" id="UP000215914">
    <property type="component" value="Unassembled WGS sequence"/>
</dbReference>
<evidence type="ECO:0008006" key="4">
    <source>
        <dbReference type="Google" id="ProtNLM"/>
    </source>
</evidence>
<reference evidence="2" key="1">
    <citation type="journal article" date="2017" name="Nature">
        <title>The sunflower genome provides insights into oil metabolism, flowering and Asterid evolution.</title>
        <authorList>
            <person name="Badouin H."/>
            <person name="Gouzy J."/>
            <person name="Grassa C.J."/>
            <person name="Murat F."/>
            <person name="Staton S.E."/>
            <person name="Cottret L."/>
            <person name="Lelandais-Briere C."/>
            <person name="Owens G.L."/>
            <person name="Carrere S."/>
            <person name="Mayjonade B."/>
            <person name="Legrand L."/>
            <person name="Gill N."/>
            <person name="Kane N.C."/>
            <person name="Bowers J.E."/>
            <person name="Hubner S."/>
            <person name="Bellec A."/>
            <person name="Berard A."/>
            <person name="Berges H."/>
            <person name="Blanchet N."/>
            <person name="Boniface M.C."/>
            <person name="Brunel D."/>
            <person name="Catrice O."/>
            <person name="Chaidir N."/>
            <person name="Claudel C."/>
            <person name="Donnadieu C."/>
            <person name="Faraut T."/>
            <person name="Fievet G."/>
            <person name="Helmstetter N."/>
            <person name="King M."/>
            <person name="Knapp S.J."/>
            <person name="Lai Z."/>
            <person name="Le Paslier M.C."/>
            <person name="Lippi Y."/>
            <person name="Lorenzon L."/>
            <person name="Mandel J.R."/>
            <person name="Marage G."/>
            <person name="Marchand G."/>
            <person name="Marquand E."/>
            <person name="Bret-Mestries E."/>
            <person name="Morien E."/>
            <person name="Nambeesan S."/>
            <person name="Nguyen T."/>
            <person name="Pegot-Espagnet P."/>
            <person name="Pouilly N."/>
            <person name="Raftis F."/>
            <person name="Sallet E."/>
            <person name="Schiex T."/>
            <person name="Thomas J."/>
            <person name="Vandecasteele C."/>
            <person name="Vares D."/>
            <person name="Vear F."/>
            <person name="Vautrin S."/>
            <person name="Crespi M."/>
            <person name="Mangin B."/>
            <person name="Burke J.M."/>
            <person name="Salse J."/>
            <person name="Munos S."/>
            <person name="Vincourt P."/>
            <person name="Rieseberg L.H."/>
            <person name="Langlade N.B."/>
        </authorList>
    </citation>
    <scope>NUCLEOTIDE SEQUENCE</scope>
    <source>
        <tissue evidence="2">Leaves</tissue>
    </source>
</reference>
<feature type="region of interest" description="Disordered" evidence="1">
    <location>
        <begin position="22"/>
        <end position="42"/>
    </location>
</feature>
<evidence type="ECO:0000313" key="2">
    <source>
        <dbReference type="EMBL" id="KAF5822667.1"/>
    </source>
</evidence>
<dbReference type="AlphaFoldDB" id="A0A9K3P2U6"/>
<proteinExistence type="predicted"/>
<protein>
    <recommendedName>
        <fullName evidence="4">DUF4283 domain-containing protein</fullName>
    </recommendedName>
</protein>
<evidence type="ECO:0000313" key="3">
    <source>
        <dbReference type="Proteomes" id="UP000215914"/>
    </source>
</evidence>
<feature type="region of interest" description="Disordered" evidence="1">
    <location>
        <begin position="372"/>
        <end position="398"/>
    </location>
</feature>
<sequence length="398" mass="43047">MGEFKLKVNVAKFAMENSGLQASNEARPPAHHQSGPAVRPVSFNSRDARSYSEVVGKSFGGSKVSVGQVMEKTVVFPDNTVAFSGFIGSAVVGITVDLETLVDFDRLLRIAKVSYSRIQYLGGLSILISFFDEPSAKGFLEAKELWGPWCSKVEPWKGQSLALERVAWLRLHGIPLHLLDPEMLSLVGDLFGKVLHSPKFLDEDNDLSFVRIGVLAGEAQRICETVTVKWKNKSFRVRVEEEVDVWTPDCVGASLVCGSGGSSSSLKSSPVINGDIGDQPVTGVGVDEEMHVNTDGFPQDDWVPMQGNGEGGGSADFVGVEESPREGESFSVGPAPGHQVVMLPGLRGVIWGPKLGEPMPKKVLVPLWKLGPKKDPGRIRRSQNRDLVSLGSQTGLNR</sequence>